<name>A0ABQ5HPB3_9ASTR</name>
<sequence length="283" mass="31923">MTGESNSHLERAASTERCLQPWQVEDPLSRNCTRKSEPDRGSAKFSDDVLFFGEWSRANAKNLIHILCCYEAASGLKINFIKSRLFSIGVARDDVNGVASSLGCKLFAWKAKSLSESVLLGFQDNQHGFSWVKWKTILLDLDKGGLGVGGLLAKNLRLLVKWNWCFLTEKDALWRAVIQEFYGDDGRFGADSNIPNNLWCAGIPWLIDVFPRLYALESFKDLKVNNCWVCENRVWGQGTWAWHFPLRVRALNDLSPLIELIGNTTLSPEASTNGLGLMKLWHL</sequence>
<dbReference type="PANTHER" id="PTHR33116">
    <property type="entry name" value="REVERSE TRANSCRIPTASE ZINC-BINDING DOMAIN-CONTAINING PROTEIN-RELATED-RELATED"/>
    <property type="match status" value="1"/>
</dbReference>
<accession>A0ABQ5HPB3</accession>
<evidence type="ECO:0000313" key="1">
    <source>
        <dbReference type="EMBL" id="GJT89702.1"/>
    </source>
</evidence>
<proteinExistence type="predicted"/>
<dbReference type="Proteomes" id="UP001151760">
    <property type="component" value="Unassembled WGS sequence"/>
</dbReference>
<reference evidence="1" key="2">
    <citation type="submission" date="2022-01" db="EMBL/GenBank/DDBJ databases">
        <authorList>
            <person name="Yamashiro T."/>
            <person name="Shiraishi A."/>
            <person name="Satake H."/>
            <person name="Nakayama K."/>
        </authorList>
    </citation>
    <scope>NUCLEOTIDE SEQUENCE</scope>
</reference>
<keyword evidence="2" id="KW-1185">Reference proteome</keyword>
<evidence type="ECO:0000313" key="2">
    <source>
        <dbReference type="Proteomes" id="UP001151760"/>
    </source>
</evidence>
<reference evidence="1" key="1">
    <citation type="journal article" date="2022" name="Int. J. Mol. Sci.">
        <title>Draft Genome of Tanacetum Coccineum: Genomic Comparison of Closely Related Tanacetum-Family Plants.</title>
        <authorList>
            <person name="Yamashiro T."/>
            <person name="Shiraishi A."/>
            <person name="Nakayama K."/>
            <person name="Satake H."/>
        </authorList>
    </citation>
    <scope>NUCLEOTIDE SEQUENCE</scope>
</reference>
<gene>
    <name evidence="1" type="ORF">Tco_1078547</name>
</gene>
<protein>
    <submittedName>
        <fullName evidence="1">Uncharacterized protein</fullName>
    </submittedName>
</protein>
<organism evidence="1 2">
    <name type="scientific">Tanacetum coccineum</name>
    <dbReference type="NCBI Taxonomy" id="301880"/>
    <lineage>
        <taxon>Eukaryota</taxon>
        <taxon>Viridiplantae</taxon>
        <taxon>Streptophyta</taxon>
        <taxon>Embryophyta</taxon>
        <taxon>Tracheophyta</taxon>
        <taxon>Spermatophyta</taxon>
        <taxon>Magnoliopsida</taxon>
        <taxon>eudicotyledons</taxon>
        <taxon>Gunneridae</taxon>
        <taxon>Pentapetalae</taxon>
        <taxon>asterids</taxon>
        <taxon>campanulids</taxon>
        <taxon>Asterales</taxon>
        <taxon>Asteraceae</taxon>
        <taxon>Asteroideae</taxon>
        <taxon>Anthemideae</taxon>
        <taxon>Anthemidinae</taxon>
        <taxon>Tanacetum</taxon>
    </lineage>
</organism>
<dbReference type="EMBL" id="BQNB010019851">
    <property type="protein sequence ID" value="GJT89702.1"/>
    <property type="molecule type" value="Genomic_DNA"/>
</dbReference>
<dbReference type="PANTHER" id="PTHR33116:SF78">
    <property type="entry name" value="OS12G0587133 PROTEIN"/>
    <property type="match status" value="1"/>
</dbReference>
<comment type="caution">
    <text evidence="1">The sequence shown here is derived from an EMBL/GenBank/DDBJ whole genome shotgun (WGS) entry which is preliminary data.</text>
</comment>